<dbReference type="Proteomes" id="UP000597762">
    <property type="component" value="Unassembled WGS sequence"/>
</dbReference>
<reference evidence="1" key="1">
    <citation type="submission" date="2021-01" db="EMBL/GenBank/DDBJ databases">
        <authorList>
            <person name="Li R."/>
            <person name="Bekaert M."/>
        </authorList>
    </citation>
    <scope>NUCLEOTIDE SEQUENCE</scope>
    <source>
        <strain evidence="1">Farmed</strain>
    </source>
</reference>
<protein>
    <submittedName>
        <fullName evidence="1">Uncharacterized protein</fullName>
    </submittedName>
</protein>
<dbReference type="EMBL" id="CAHIKZ030001810">
    <property type="protein sequence ID" value="CAE1275026.1"/>
    <property type="molecule type" value="Genomic_DNA"/>
</dbReference>
<accession>A0A812CSC3</accession>
<sequence>MSRTSVRGIPSYYLFTKRRSRLAPPVRGIPSYYLFTKDDHTIMSHLPSEEFPSYYLFKRRSCLPPVCGIPSYYLFKKTIMSRTSRPRNSFLLLVQKDDHVSHLRLWNSFLLFVHKKTIMSLAPPSGEFPSYYFVHKKDDHVSHLRPRNSLPITCSQKTIMSRTSRLWNSFLLLVHKRRSCLAPPVRGIPFLLLVHKRRSCLLSVIPSYLVHKNEFLPVDYLFTKTIMSPFLPSVEFPSYYLFTKTIMSRTSRPRNSLPITCSQKTIMSDHVCGIPVLFTKTNSRPSFLLLVHKRRSCLLRLWNSLPITCSQKTRSRKFPSYYLFTKDDHVSPPVCGIPSYYLFTKDDHVSHLPSENSFLLLVHKRRSCRSWNSFLLLVHKRRSCPVSNPEFPSYYLFTKRRSCLAPPVRGIPSYYLFTKTIMSAPLPSCLWNSFLLLVHKDDHVSHLPSEEFPSYYLFTKDDHVSHLRLWNSFLDHVSHLPSEEFPSYYLFTKDDHVSHLPVRGIPFLLLVHKRRSCLAPPVRGIPSYYCSQRRSCLAPPICGIPFLSVPKDDSFPSEEFLPFTKRRSCLAPPSVEFLPITCSKDDHVSHLRPRNSFPITCSQKTIMSRTSRLWNSFLLLVHKRRSCLAPPVRRNSFLLLVQKTIMSRTSRLWNSFPITCSQRRSCLAPPSEEFPSYYLFKKTIMSSVCGIPPVCRNSFPYYLFTKRRSCLTLPSEEFLPITCSQKDDHVSHLRPRNSFLYLFTKDDHVSHLRLWNSFLLLVHKKTIMSRTSRLWNSLPITCSQKRRSCLSRLREFLPCSQKTIMSRTSRPGIPSYYLFTKDDHVSRTSRLWNSFLLLVHKDDHVSHLPSGEFLPITCSQKTIMSRTSRLRNSFVLLVHKDDHVSHLRPRNSFLLLVHKRRSCLAPPVLEFLRITCSQKTIMSRTSRPGNSLPITCSEKTIMSRTSRPWNSPSPYYLFTKRRSCLAPPVRGIPFVLLVHKKTIMSLAPPVCGIPFLLLVHKRRSCLAPPVRGIPSSKRRSCLAPPVRGIPSYYLFTKTIMSLAPPSGEFLPITYDHVSHLPRLWNSFPSEEFYYLFTKTIMSLAPPVRGIPSYYLFTKKTIMSRTSHDHVSHLRPRNSLRITCSQKTIMSRTSRPRNSLPITCSQRRSCLAPPRPFVLFVHKRRSCLASPGIPSYYLFTKNSPVPITCSQKTIMSRTSRPRNSLRITCSQKTIMSRTSRPRNSFLLLVHKDDHVSHLPVRGIPPILFTKGIPSYYFLLLVHKDDHVSHLPSEEFLRITCSQKTIMSRTSRPRNSFVLLVHKRRSCLTSRPRNSFLLLVHKRDDHVSFTSCPSGIPFLLLVHKRRSCLAPPV</sequence>
<evidence type="ECO:0000313" key="2">
    <source>
        <dbReference type="Proteomes" id="UP000597762"/>
    </source>
</evidence>
<keyword evidence="2" id="KW-1185">Reference proteome</keyword>
<evidence type="ECO:0000313" key="1">
    <source>
        <dbReference type="EMBL" id="CAE1275026.1"/>
    </source>
</evidence>
<organism evidence="1 2">
    <name type="scientific">Acanthosepion pharaonis</name>
    <name type="common">Pharaoh cuttlefish</name>
    <name type="synonym">Sepia pharaonis</name>
    <dbReference type="NCBI Taxonomy" id="158019"/>
    <lineage>
        <taxon>Eukaryota</taxon>
        <taxon>Metazoa</taxon>
        <taxon>Spiralia</taxon>
        <taxon>Lophotrochozoa</taxon>
        <taxon>Mollusca</taxon>
        <taxon>Cephalopoda</taxon>
        <taxon>Coleoidea</taxon>
        <taxon>Decapodiformes</taxon>
        <taxon>Sepiida</taxon>
        <taxon>Sepiina</taxon>
        <taxon>Sepiidae</taxon>
        <taxon>Acanthosepion</taxon>
    </lineage>
</organism>
<comment type="caution">
    <text evidence="1">The sequence shown here is derived from an EMBL/GenBank/DDBJ whole genome shotgun (WGS) entry which is preliminary data.</text>
</comment>
<gene>
    <name evidence="1" type="ORF">SPHA_39209</name>
</gene>
<proteinExistence type="predicted"/>
<name>A0A812CSC3_ACAPH</name>